<proteinExistence type="predicted"/>
<accession>A0ACD4CY71</accession>
<protein>
    <submittedName>
        <fullName evidence="1">Uncharacterized protein</fullName>
    </submittedName>
</protein>
<keyword evidence="2" id="KW-1185">Reference proteome</keyword>
<organism evidence="1 2">
    <name type="scientific">Phyllobacterium zundukense</name>
    <dbReference type="NCBI Taxonomy" id="1867719"/>
    <lineage>
        <taxon>Bacteria</taxon>
        <taxon>Pseudomonadati</taxon>
        <taxon>Pseudomonadota</taxon>
        <taxon>Alphaproteobacteria</taxon>
        <taxon>Hyphomicrobiales</taxon>
        <taxon>Phyllobacteriaceae</taxon>
        <taxon>Phyllobacterium</taxon>
    </lineage>
</organism>
<evidence type="ECO:0000313" key="2">
    <source>
        <dbReference type="Proteomes" id="UP001061991"/>
    </source>
</evidence>
<keyword evidence="1" id="KW-0614">Plasmid</keyword>
<geneLocation type="plasmid" evidence="1 2">
    <name>p_unnamed1</name>
</geneLocation>
<sequence>MPNSKPPISWTATAPTQWALQTELTTEKARPAEAIEQVRKALRLNPHWPGWYYWMLGQAQYAIGDYNSAIQTLRRKPVGPELEIEFGTQIQFWRMIMKL</sequence>
<dbReference type="Proteomes" id="UP001061991">
    <property type="component" value="Plasmid p_unnamed1"/>
</dbReference>
<evidence type="ECO:0000313" key="1">
    <source>
        <dbReference type="EMBL" id="UXN58509.1"/>
    </source>
</evidence>
<reference evidence="1" key="1">
    <citation type="submission" date="2022-09" db="EMBL/GenBank/DDBJ databases">
        <title>Interaction between co-microsymbionts with complementary sets of symbiotic genes in legume-rhizobium systems.</title>
        <authorList>
            <person name="Safronova V."/>
            <person name="Sazanova A."/>
            <person name="Afonin A."/>
            <person name="Chirak E."/>
        </authorList>
    </citation>
    <scope>NUCLEOTIDE SEQUENCE</scope>
    <source>
        <strain evidence="1">A18/3m</strain>
    </source>
</reference>
<name>A0ACD4CY71_9HYPH</name>
<gene>
    <name evidence="1" type="ORF">N8E88_10820</name>
</gene>
<dbReference type="EMBL" id="CP104972">
    <property type="protein sequence ID" value="UXN58509.1"/>
    <property type="molecule type" value="Genomic_DNA"/>
</dbReference>